<dbReference type="AlphaFoldDB" id="A0A919JBH8"/>
<evidence type="ECO:0000313" key="1">
    <source>
        <dbReference type="EMBL" id="GIE16603.1"/>
    </source>
</evidence>
<sequence>MTAGTVGLGGAFRMAQYGKLGGIKGAPVPPMQWVTRSGRDFMKTVQTDAWNEMGMWS</sequence>
<dbReference type="Proteomes" id="UP000598174">
    <property type="component" value="Unassembled WGS sequence"/>
</dbReference>
<protein>
    <submittedName>
        <fullName evidence="1">Uncharacterized protein</fullName>
    </submittedName>
</protein>
<keyword evidence="2" id="KW-1185">Reference proteome</keyword>
<organism evidence="1 2">
    <name type="scientific">Paractinoplanes ferrugineus</name>
    <dbReference type="NCBI Taxonomy" id="113564"/>
    <lineage>
        <taxon>Bacteria</taxon>
        <taxon>Bacillati</taxon>
        <taxon>Actinomycetota</taxon>
        <taxon>Actinomycetes</taxon>
        <taxon>Micromonosporales</taxon>
        <taxon>Micromonosporaceae</taxon>
        <taxon>Paractinoplanes</taxon>
    </lineage>
</organism>
<name>A0A919JBH8_9ACTN</name>
<comment type="caution">
    <text evidence="1">The sequence shown here is derived from an EMBL/GenBank/DDBJ whole genome shotgun (WGS) entry which is preliminary data.</text>
</comment>
<gene>
    <name evidence="1" type="ORF">Afe05nite_84430</name>
</gene>
<evidence type="ECO:0000313" key="2">
    <source>
        <dbReference type="Proteomes" id="UP000598174"/>
    </source>
</evidence>
<proteinExistence type="predicted"/>
<reference evidence="1" key="1">
    <citation type="submission" date="2021-01" db="EMBL/GenBank/DDBJ databases">
        <title>Whole genome shotgun sequence of Actinoplanes ferrugineus NBRC 15555.</title>
        <authorList>
            <person name="Komaki H."/>
            <person name="Tamura T."/>
        </authorList>
    </citation>
    <scope>NUCLEOTIDE SEQUENCE</scope>
    <source>
        <strain evidence="1">NBRC 15555</strain>
    </source>
</reference>
<dbReference type="EMBL" id="BOMM01000092">
    <property type="protein sequence ID" value="GIE16603.1"/>
    <property type="molecule type" value="Genomic_DNA"/>
</dbReference>
<accession>A0A919JBH8</accession>